<evidence type="ECO:0000259" key="4">
    <source>
        <dbReference type="Pfam" id="PF10145"/>
    </source>
</evidence>
<organism evidence="5">
    <name type="scientific">Schlesneria paludicola</name>
    <dbReference type="NCBI Taxonomy" id="360056"/>
    <lineage>
        <taxon>Bacteria</taxon>
        <taxon>Pseudomonadati</taxon>
        <taxon>Planctomycetota</taxon>
        <taxon>Planctomycetia</taxon>
        <taxon>Planctomycetales</taxon>
        <taxon>Planctomycetaceae</taxon>
        <taxon>Schlesneria</taxon>
    </lineage>
</organism>
<dbReference type="AlphaFoldDB" id="A0A7C4LLA7"/>
<dbReference type="PANTHER" id="PTHR37813">
    <property type="entry name" value="FELS-2 PROPHAGE PROTEIN"/>
    <property type="match status" value="1"/>
</dbReference>
<evidence type="ECO:0000256" key="2">
    <source>
        <dbReference type="SAM" id="MobiDB-lite"/>
    </source>
</evidence>
<proteinExistence type="predicted"/>
<feature type="region of interest" description="Disordered" evidence="2">
    <location>
        <begin position="870"/>
        <end position="924"/>
    </location>
</feature>
<evidence type="ECO:0000256" key="1">
    <source>
        <dbReference type="ARBA" id="ARBA00022612"/>
    </source>
</evidence>
<accession>A0A7C4LLA7</accession>
<feature type="compositionally biased region" description="Basic and acidic residues" evidence="2">
    <location>
        <begin position="710"/>
        <end position="723"/>
    </location>
</feature>
<evidence type="ECO:0000256" key="3">
    <source>
        <dbReference type="SAM" id="Phobius"/>
    </source>
</evidence>
<evidence type="ECO:0000313" key="5">
    <source>
        <dbReference type="EMBL" id="HGT39673.1"/>
    </source>
</evidence>
<gene>
    <name evidence="5" type="ORF">ENS64_10495</name>
</gene>
<keyword evidence="3" id="KW-0812">Transmembrane</keyword>
<dbReference type="PANTHER" id="PTHR37813:SF1">
    <property type="entry name" value="FELS-2 PROPHAGE PROTEIN"/>
    <property type="match status" value="1"/>
</dbReference>
<feature type="region of interest" description="Disordered" evidence="2">
    <location>
        <begin position="684"/>
        <end position="768"/>
    </location>
</feature>
<keyword evidence="3" id="KW-1133">Transmembrane helix</keyword>
<keyword evidence="3" id="KW-0472">Membrane</keyword>
<name>A0A7C4LLA7_9PLAN</name>
<feature type="region of interest" description="Disordered" evidence="2">
    <location>
        <begin position="783"/>
        <end position="835"/>
    </location>
</feature>
<feature type="domain" description="Phage tail tape measure protein" evidence="4">
    <location>
        <begin position="76"/>
        <end position="274"/>
    </location>
</feature>
<dbReference type="InterPro" id="IPR010090">
    <property type="entry name" value="Phage_tape_meas"/>
</dbReference>
<dbReference type="Pfam" id="PF10145">
    <property type="entry name" value="PhageMin_Tail"/>
    <property type="match status" value="1"/>
</dbReference>
<protein>
    <submittedName>
        <fullName evidence="5">Phage tail tape measure protein</fullName>
    </submittedName>
</protein>
<feature type="compositionally biased region" description="Basic and acidic residues" evidence="2">
    <location>
        <begin position="731"/>
        <end position="747"/>
    </location>
</feature>
<sequence>MFADDSKLVRGLRRAQAKLKAFGKSVQQFGRQLLTVGTLAAVPFALSAQTFANFESQMARVKALTGANEEQFSRLEKEAKRLGAQTVFSASQAAEAMSYFALAGFNVDQILAAIGPTLDLAAAGQIEIAEAADIAAKIMAGMGIAADDLGDAVDVMAKAMTTANTNLTMLGEAFKFVGPMAKSAGISLEEITAAIQLLSNAGIQGEMAGTTLRGMLLSLTAPSAEATKELQRLGVQVTDEAGNVRSLADILADLEKSLAGVGSGEKLRVLGTIFPARQAAGAAELVSQGADKLREATVALGDASGTASRIAGTQLDTLKGDVIILLSALEGVAIAVGEAFGTELRAAVRGVTSFLAALGTWIGENKQVVLTTVGIIVGILAAGAALVGLGGTIQLVAFGFGGLATAMGAVASLLGALLSPIGLVLAGIGALAAYLINTSDLGGQALDWLGQQFQALQSTAIRAFGGIGDALAAGDLGLAARILWLTLKMEWQRGINALNQLWIEVKRFFVAVWTEAVYGAAEVAANAWAGLQTGWTETVDFLADAWALFTTGLTKTWNTAIGFIRKAWVRLKSLFDSDVDLDAEVSRINAEVAGKNAGADAERDRRIFERDQARRRRLGEIESGRTGTLDELERMRDAEHARHAQQFAAEVQDSDAALAAARMAGRAGRGLPQAVGSRCRQRAAVLHRPAQGTRRRAGRSRCGAAAGGRQGERQRDVQRDGRPRPRWRFARRADREGHGRDRQEHQAAPRRSASRRPAVHVMERHGRHRHREMGIARAVGRGTALGRSAIPGGRDAGRHHGPQRTDRPDPNGLCRVGPPVDAPGTDRRGRLGRFGPLRPLRAAPDRRLVLFIRHRRRHAAHHAIARHRRCLGGPGRVPAQFPGRDRRHEGRRRRGGHHHPGLQLRRNALHRRGTGQSKGERPIR</sequence>
<feature type="compositionally biased region" description="Basic residues" evidence="2">
    <location>
        <begin position="889"/>
        <end position="900"/>
    </location>
</feature>
<feature type="transmembrane region" description="Helical" evidence="3">
    <location>
        <begin position="375"/>
        <end position="398"/>
    </location>
</feature>
<dbReference type="NCBIfam" id="TIGR01760">
    <property type="entry name" value="tape_meas_TP901"/>
    <property type="match status" value="1"/>
</dbReference>
<reference evidence="5" key="1">
    <citation type="journal article" date="2020" name="mSystems">
        <title>Genome- and Community-Level Interaction Insights into Carbon Utilization and Element Cycling Functions of Hydrothermarchaeota in Hydrothermal Sediment.</title>
        <authorList>
            <person name="Zhou Z."/>
            <person name="Liu Y."/>
            <person name="Xu W."/>
            <person name="Pan J."/>
            <person name="Luo Z.H."/>
            <person name="Li M."/>
        </authorList>
    </citation>
    <scope>NUCLEOTIDE SEQUENCE [LARGE SCALE GENOMIC DNA]</scope>
    <source>
        <strain evidence="5">SpSt-508</strain>
    </source>
</reference>
<keyword evidence="1" id="KW-1188">Viral release from host cell</keyword>
<comment type="caution">
    <text evidence="5">The sequence shown here is derived from an EMBL/GenBank/DDBJ whole genome shotgun (WGS) entry which is preliminary data.</text>
</comment>
<dbReference type="EMBL" id="DSVQ01000013">
    <property type="protein sequence ID" value="HGT39673.1"/>
    <property type="molecule type" value="Genomic_DNA"/>
</dbReference>
<feature type="compositionally biased region" description="Basic and acidic residues" evidence="2">
    <location>
        <begin position="795"/>
        <end position="809"/>
    </location>
</feature>